<dbReference type="AlphaFoldDB" id="A0AAN7UGA3"/>
<evidence type="ECO:0000256" key="5">
    <source>
        <dbReference type="ARBA" id="ARBA00023117"/>
    </source>
</evidence>
<feature type="region of interest" description="Disordered" evidence="9">
    <location>
        <begin position="513"/>
        <end position="535"/>
    </location>
</feature>
<feature type="region of interest" description="Disordered" evidence="9">
    <location>
        <begin position="987"/>
        <end position="1019"/>
    </location>
</feature>
<evidence type="ECO:0000256" key="9">
    <source>
        <dbReference type="SAM" id="MobiDB-lite"/>
    </source>
</evidence>
<feature type="compositionally biased region" description="Acidic residues" evidence="9">
    <location>
        <begin position="190"/>
        <end position="202"/>
    </location>
</feature>
<dbReference type="FunFam" id="2.30.30.490:FF:000015">
    <property type="entry name" value="Chromatin structure-remodeling complex subunit RSC1"/>
    <property type="match status" value="1"/>
</dbReference>
<evidence type="ECO:0000259" key="10">
    <source>
        <dbReference type="PROSITE" id="PS50014"/>
    </source>
</evidence>
<dbReference type="InterPro" id="IPR001025">
    <property type="entry name" value="BAH_dom"/>
</dbReference>
<accession>A0AAN7UGA3</accession>
<evidence type="ECO:0000313" key="12">
    <source>
        <dbReference type="EMBL" id="KAK5625514.1"/>
    </source>
</evidence>
<comment type="caution">
    <text evidence="12">The sequence shown here is derived from an EMBL/GenBank/DDBJ whole genome shotgun (WGS) entry which is preliminary data.</text>
</comment>
<dbReference type="InterPro" id="IPR043151">
    <property type="entry name" value="BAH_sf"/>
</dbReference>
<evidence type="ECO:0000256" key="3">
    <source>
        <dbReference type="ARBA" id="ARBA00022853"/>
    </source>
</evidence>
<dbReference type="GO" id="GO:0003682">
    <property type="term" value="F:chromatin binding"/>
    <property type="evidence" value="ECO:0007669"/>
    <property type="project" value="InterPro"/>
</dbReference>
<gene>
    <name evidence="12" type="ORF">RRF57_001230</name>
</gene>
<dbReference type="Proteomes" id="UP001305414">
    <property type="component" value="Unassembled WGS sequence"/>
</dbReference>
<dbReference type="CDD" id="cd04717">
    <property type="entry name" value="BAH_polybromo"/>
    <property type="match status" value="1"/>
</dbReference>
<evidence type="ECO:0000256" key="8">
    <source>
        <dbReference type="PROSITE-ProRule" id="PRU00035"/>
    </source>
</evidence>
<evidence type="ECO:0000256" key="2">
    <source>
        <dbReference type="ARBA" id="ARBA00022737"/>
    </source>
</evidence>
<dbReference type="GO" id="GO:0006338">
    <property type="term" value="P:chromatin remodeling"/>
    <property type="evidence" value="ECO:0007669"/>
    <property type="project" value="InterPro"/>
</dbReference>
<dbReference type="PROSITE" id="PS51038">
    <property type="entry name" value="BAH"/>
    <property type="match status" value="1"/>
</dbReference>
<dbReference type="SMART" id="SM00297">
    <property type="entry name" value="BROMO"/>
    <property type="match status" value="2"/>
</dbReference>
<evidence type="ECO:0000256" key="6">
    <source>
        <dbReference type="ARBA" id="ARBA00023163"/>
    </source>
</evidence>
<feature type="compositionally biased region" description="Acidic residues" evidence="9">
    <location>
        <begin position="339"/>
        <end position="375"/>
    </location>
</feature>
<keyword evidence="4" id="KW-0805">Transcription regulation</keyword>
<keyword evidence="7" id="KW-0539">Nucleus</keyword>
<dbReference type="Gene3D" id="2.30.30.490">
    <property type="match status" value="1"/>
</dbReference>
<comment type="subcellular location">
    <subcellularLocation>
        <location evidence="1">Nucleus</location>
    </subcellularLocation>
</comment>
<dbReference type="CDD" id="cd04369">
    <property type="entry name" value="Bromodomain"/>
    <property type="match status" value="1"/>
</dbReference>
<evidence type="ECO:0000313" key="13">
    <source>
        <dbReference type="Proteomes" id="UP001305414"/>
    </source>
</evidence>
<name>A0AAN7UGA3_9PEZI</name>
<dbReference type="FunFam" id="1.20.920.10:FF:000048">
    <property type="entry name" value="RSC complex subunit (RSC1), putative"/>
    <property type="match status" value="1"/>
</dbReference>
<keyword evidence="2" id="KW-0677">Repeat</keyword>
<proteinExistence type="predicted"/>
<dbReference type="PRINTS" id="PR00503">
    <property type="entry name" value="BROMODOMAIN"/>
</dbReference>
<keyword evidence="13" id="KW-1185">Reference proteome</keyword>
<keyword evidence="3" id="KW-0156">Chromatin regulator</keyword>
<feature type="domain" description="Bromo" evidence="10">
    <location>
        <begin position="429"/>
        <end position="499"/>
    </location>
</feature>
<sequence length="1059" mass="120429">MRWQHPYPGTPYLGSFRLVPILKFKQQRPRIQKAPPLDTKPLVKIAIGNFPWISLPRATRTLRATRTEGAHLADDNMADPAVDDKPANAAATVQPTPEQASGEANPVLEDAMDLDQDANPNTAVNETAAATTRGNSDGATSQPPGPELHAERDSKHEIEPDADTKTSDEVRPDPTADQKSESQTKTEGVAEVDVDADADGEPTEDRQTPSRLDYDMLNVIENVANYLTTYKDENGHYIASHFQRIPNRRIVPDYHDVIKDPTAFSTVRTKKLKKQYTAFSEFVRDVALISHNAQVYNRPSSQVFKDALRLREIFQEELQKLVEDETILAEDAVLPDLGEIPEADDSPDEEDEDMEEDEEDEDDEDDEESSDDDDDSRGRRRRKDRGDRTYGSRAGESQKTRGRPPKVFTPVEARIYSLLQGLRKLKHPNGDLLIYPFERLPDKSSNPDYYTTITNPIALDLIKKKYKRKKYQTVDQAMQDIDLMFENAKEYNIETSQLYKDAVQLQNHARELAEQEKTRPDNDFEDENGRRPVAEIHHRGETWRVGDWVHITNANDLTKPIIAQIYRTWQDRQGQQWVNVCWYYRPEQTVHRHDKFFFMNEVVKTGQYRDHRIDEVVDRCFVMFVTRYDKGRPRGFPRDKEIYVCRSRYNEENHRLNKIKTWTTCLPDEVREKDYEMDIFDVPQNLKKIPSPIKHLLRYDAKPTDPLPKPTWGAPNAPPLVGAVHCREREPNESPPPESSIAPVPAPIEPIRRQSTMQTTRPVDDQGDINMGNTGHFSTIPAQPTPATNGHTAPAYTAHYTPRPSATPVPVPQYGAHTFQSAHVPAPQMPPQAPPYQSHPPHQAHQNPTYNGFQSQYTPTPVPMPPQPHHVPPNQMTNPIVPYDPSQRLAPSPARGSVVPVPSPSTHVQANAYNPPRPIEVYKLDDATNASVPADVREQFLRDEAGNVLFFTQPPLDRVHCGLSKEHANLGHSVRYLADRARQVEDRRAKRKARDEMRKEEEAKRLASEQEAAETEKQQQIDSAAKIFLGWAQSIQDEADVLKSSYDGWSTQDNDIDAV</sequence>
<feature type="compositionally biased region" description="Basic and acidic residues" evidence="9">
    <location>
        <begin position="148"/>
        <end position="184"/>
    </location>
</feature>
<dbReference type="EMBL" id="JAWHQM010000002">
    <property type="protein sequence ID" value="KAK5625514.1"/>
    <property type="molecule type" value="Genomic_DNA"/>
</dbReference>
<dbReference type="InterPro" id="IPR036427">
    <property type="entry name" value="Bromodomain-like_sf"/>
</dbReference>
<dbReference type="Gene3D" id="1.20.920.10">
    <property type="entry name" value="Bromodomain-like"/>
    <property type="match status" value="2"/>
</dbReference>
<dbReference type="PANTHER" id="PTHR16062:SF21">
    <property type="entry name" value="CHROMATIN STRUCTURE-REMODELING COMPLEX SUBUNIT RSC1-RELATED"/>
    <property type="match status" value="1"/>
</dbReference>
<dbReference type="InterPro" id="IPR037382">
    <property type="entry name" value="Rsc/polybromo"/>
</dbReference>
<dbReference type="SUPFAM" id="SSF47370">
    <property type="entry name" value="Bromodomain"/>
    <property type="match status" value="2"/>
</dbReference>
<feature type="domain" description="BAH" evidence="11">
    <location>
        <begin position="541"/>
        <end position="660"/>
    </location>
</feature>
<organism evidence="12 13">
    <name type="scientific">Xylaria bambusicola</name>
    <dbReference type="NCBI Taxonomy" id="326684"/>
    <lineage>
        <taxon>Eukaryota</taxon>
        <taxon>Fungi</taxon>
        <taxon>Dikarya</taxon>
        <taxon>Ascomycota</taxon>
        <taxon>Pezizomycotina</taxon>
        <taxon>Sordariomycetes</taxon>
        <taxon>Xylariomycetidae</taxon>
        <taxon>Xylariales</taxon>
        <taxon>Xylariaceae</taxon>
        <taxon>Xylaria</taxon>
    </lineage>
</organism>
<dbReference type="SMART" id="SM00439">
    <property type="entry name" value="BAH"/>
    <property type="match status" value="1"/>
</dbReference>
<keyword evidence="6" id="KW-0804">Transcription</keyword>
<dbReference type="PANTHER" id="PTHR16062">
    <property type="entry name" value="SWI/SNF-RELATED"/>
    <property type="match status" value="1"/>
</dbReference>
<feature type="region of interest" description="Disordered" evidence="9">
    <location>
        <begin position="332"/>
        <end position="407"/>
    </location>
</feature>
<evidence type="ECO:0000259" key="11">
    <source>
        <dbReference type="PROSITE" id="PS51038"/>
    </source>
</evidence>
<feature type="region of interest" description="Disordered" evidence="9">
    <location>
        <begin position="129"/>
        <end position="210"/>
    </location>
</feature>
<dbReference type="Pfam" id="PF01426">
    <property type="entry name" value="BAH"/>
    <property type="match status" value="1"/>
</dbReference>
<feature type="domain" description="Bromo" evidence="10">
    <location>
        <begin position="234"/>
        <end position="304"/>
    </location>
</feature>
<dbReference type="PROSITE" id="PS50014">
    <property type="entry name" value="BROMODOMAIN_2"/>
    <property type="match status" value="2"/>
</dbReference>
<dbReference type="Pfam" id="PF00439">
    <property type="entry name" value="Bromodomain"/>
    <property type="match status" value="2"/>
</dbReference>
<dbReference type="GO" id="GO:0006368">
    <property type="term" value="P:transcription elongation by RNA polymerase II"/>
    <property type="evidence" value="ECO:0007669"/>
    <property type="project" value="TreeGrafter"/>
</dbReference>
<feature type="compositionally biased region" description="Polar residues" evidence="9">
    <location>
        <begin position="133"/>
        <end position="142"/>
    </location>
</feature>
<evidence type="ECO:0000256" key="4">
    <source>
        <dbReference type="ARBA" id="ARBA00023015"/>
    </source>
</evidence>
<protein>
    <submittedName>
        <fullName evidence="12">Uncharacterized protein</fullName>
    </submittedName>
</protein>
<reference evidence="12 13" key="1">
    <citation type="submission" date="2023-10" db="EMBL/GenBank/DDBJ databases">
        <title>Draft genome sequence of Xylaria bambusicola isolate GMP-LS, the root and basal stem rot pathogen of sugarcane in Indonesia.</title>
        <authorList>
            <person name="Selvaraj P."/>
            <person name="Muralishankar V."/>
            <person name="Muruganantham S."/>
            <person name="Sp S."/>
            <person name="Haryani S."/>
            <person name="Lau K.J.X."/>
            <person name="Naqvi N.I."/>
        </authorList>
    </citation>
    <scope>NUCLEOTIDE SEQUENCE [LARGE SCALE GENOMIC DNA]</scope>
    <source>
        <strain evidence="12">GMP-LS</strain>
    </source>
</reference>
<evidence type="ECO:0000256" key="7">
    <source>
        <dbReference type="ARBA" id="ARBA00023242"/>
    </source>
</evidence>
<feature type="region of interest" description="Disordered" evidence="9">
    <location>
        <begin position="70"/>
        <end position="103"/>
    </location>
</feature>
<keyword evidence="5 8" id="KW-0103">Bromodomain</keyword>
<evidence type="ECO:0000256" key="1">
    <source>
        <dbReference type="ARBA" id="ARBA00004123"/>
    </source>
</evidence>
<dbReference type="InterPro" id="IPR001487">
    <property type="entry name" value="Bromodomain"/>
</dbReference>
<dbReference type="GO" id="GO:0016586">
    <property type="term" value="C:RSC-type complex"/>
    <property type="evidence" value="ECO:0007669"/>
    <property type="project" value="InterPro"/>
</dbReference>